<keyword evidence="3" id="KW-1185">Reference proteome</keyword>
<dbReference type="EMBL" id="RJJD01000006">
    <property type="protein sequence ID" value="RNI26636.1"/>
    <property type="molecule type" value="Genomic_DNA"/>
</dbReference>
<dbReference type="RefSeq" id="WP_125077716.1">
    <property type="nucleotide sequence ID" value="NZ_RJJD01000006.1"/>
</dbReference>
<protein>
    <recommendedName>
        <fullName evidence="4">Phage portal protein</fullName>
    </recommendedName>
</protein>
<proteinExistence type="predicted"/>
<feature type="region of interest" description="Disordered" evidence="1">
    <location>
        <begin position="1"/>
        <end position="32"/>
    </location>
</feature>
<sequence>MPAPINQRMKKATKAQNLKSSGPSAQNTPAQKVGEAKVIKFGGNDKLPHEIIDALRASGTAKRCWKKLDSFLQADGFSDTKEAEREVNLNGETADTLLDRISSDYSALDGFALRVKYNLAGNIGEIYHVPFQTVRKMDDGTFLVNPTYGTKQYKKDQDEIVPAFDPEKYTEVLALAVPEVEGSQKGQILYIYRPTTDAPVYPVPDFWTEAGRLDIESDAQISKSDHKTLRNNLRPAAIVFIPGLNATAKDEDGKTEFDYATDQVAELVDPENEGEPIVLTGDTKEAAAQILPFDNSKNLLSMDGKRDTIGRAVCRHFGMPPALVGFSTAGQLGNNQEMLNSINLVQDEINRKQRVVQRVFKKLFPDGEWTISTLSPLKVIPAEIWATMTDDEKRNFAGLQSVESTRSKEADKTLQALNTLPSDVRSKVMDAMSDAQILALAGLLPENTQNNADNQG</sequence>
<feature type="compositionally biased region" description="Polar residues" evidence="1">
    <location>
        <begin position="14"/>
        <end position="30"/>
    </location>
</feature>
<dbReference type="Proteomes" id="UP000272117">
    <property type="component" value="Unassembled WGS sequence"/>
</dbReference>
<name>A0A3M9MM81_9BACT</name>
<organism evidence="2 3">
    <name type="scientific">Rufibacter latericius</name>
    <dbReference type="NCBI Taxonomy" id="2487040"/>
    <lineage>
        <taxon>Bacteria</taxon>
        <taxon>Pseudomonadati</taxon>
        <taxon>Bacteroidota</taxon>
        <taxon>Cytophagia</taxon>
        <taxon>Cytophagales</taxon>
        <taxon>Hymenobacteraceae</taxon>
        <taxon>Rufibacter</taxon>
    </lineage>
</organism>
<dbReference type="AlphaFoldDB" id="A0A3M9MM81"/>
<dbReference type="OrthoDB" id="863187at2"/>
<evidence type="ECO:0000313" key="3">
    <source>
        <dbReference type="Proteomes" id="UP000272117"/>
    </source>
</evidence>
<evidence type="ECO:0000313" key="2">
    <source>
        <dbReference type="EMBL" id="RNI26636.1"/>
    </source>
</evidence>
<evidence type="ECO:0000256" key="1">
    <source>
        <dbReference type="SAM" id="MobiDB-lite"/>
    </source>
</evidence>
<evidence type="ECO:0008006" key="4">
    <source>
        <dbReference type="Google" id="ProtNLM"/>
    </source>
</evidence>
<reference evidence="2 3" key="1">
    <citation type="submission" date="2018-11" db="EMBL/GenBank/DDBJ databases">
        <title>Rufibacter latericius sp. nov., isolated from water in Baiyang Lake.</title>
        <authorList>
            <person name="Yang Y."/>
        </authorList>
    </citation>
    <scope>NUCLEOTIDE SEQUENCE [LARGE SCALE GENOMIC DNA]</scope>
    <source>
        <strain evidence="2 3">R-22-1c-1</strain>
    </source>
</reference>
<accession>A0A3M9MM81</accession>
<gene>
    <name evidence="2" type="ORF">EFB08_11500</name>
</gene>
<comment type="caution">
    <text evidence="2">The sequence shown here is derived from an EMBL/GenBank/DDBJ whole genome shotgun (WGS) entry which is preliminary data.</text>
</comment>